<evidence type="ECO:0000256" key="18">
    <source>
        <dbReference type="RuleBase" id="RU364040"/>
    </source>
</evidence>
<evidence type="ECO:0000259" key="21">
    <source>
        <dbReference type="Pfam" id="PF17900"/>
    </source>
</evidence>
<dbReference type="InterPro" id="IPR045357">
    <property type="entry name" value="Aminopeptidase_N-like_N"/>
</dbReference>
<comment type="similarity">
    <text evidence="4 18">Belongs to the peptidase M1 family.</text>
</comment>
<evidence type="ECO:0000256" key="10">
    <source>
        <dbReference type="ARBA" id="ARBA00022824"/>
    </source>
</evidence>
<comment type="cofactor">
    <cofactor evidence="16 18">
        <name>Zn(2+)</name>
        <dbReference type="ChEBI" id="CHEBI:29105"/>
    </cofactor>
    <text evidence="16 18">Binds 1 zinc ion per subunit.</text>
</comment>
<dbReference type="FunFam" id="2.60.40.1730:FF:000009">
    <property type="entry name" value="Aminopeptidase"/>
    <property type="match status" value="1"/>
</dbReference>
<dbReference type="EMBL" id="LR031571">
    <property type="protein sequence ID" value="VDC73992.1"/>
    <property type="molecule type" value="Genomic_DNA"/>
</dbReference>
<dbReference type="PANTHER" id="PTHR11533">
    <property type="entry name" value="PROTEASE M1 ZINC METALLOPROTEASE"/>
    <property type="match status" value="1"/>
</dbReference>
<evidence type="ECO:0000256" key="16">
    <source>
        <dbReference type="PIRSR" id="PIRSR634016-3"/>
    </source>
</evidence>
<evidence type="ECO:0000256" key="13">
    <source>
        <dbReference type="ARBA" id="ARBA00023049"/>
    </source>
</evidence>
<feature type="site" description="Transition state stabilizer" evidence="17">
    <location>
        <position position="393"/>
    </location>
</feature>
<keyword evidence="11 16" id="KW-0862">Zinc</keyword>
<protein>
    <recommendedName>
        <fullName evidence="18">Aminopeptidase</fullName>
        <ecNumber evidence="18">3.4.11.-</ecNumber>
    </recommendedName>
</protein>
<comment type="subcellular location">
    <subcellularLocation>
        <location evidence="3">Cytoplasm</location>
    </subcellularLocation>
    <subcellularLocation>
        <location evidence="2">Microsome membrane</location>
        <topology evidence="2">Peripheral membrane protein</topology>
    </subcellularLocation>
</comment>
<evidence type="ECO:0000256" key="2">
    <source>
        <dbReference type="ARBA" id="ARBA00004174"/>
    </source>
</evidence>
<gene>
    <name evidence="23" type="ORF">BRAA01T00494Z</name>
    <name evidence="22" type="ORF">BRAPAZ1V2_A01P05160.2</name>
</gene>
<dbReference type="Pfam" id="PF11838">
    <property type="entry name" value="ERAP1_C"/>
    <property type="match status" value="1"/>
</dbReference>
<feature type="binding site" evidence="16">
    <location>
        <position position="331"/>
    </location>
    <ligand>
        <name>Zn(2+)</name>
        <dbReference type="ChEBI" id="CHEBI:29105"/>
        <note>catalytic</note>
    </ligand>
</feature>
<feature type="domain" description="Peptidase M1 membrane alanine aminopeptidase" evidence="19">
    <location>
        <begin position="236"/>
        <end position="453"/>
    </location>
</feature>
<dbReference type="InterPro" id="IPR014782">
    <property type="entry name" value="Peptidase_M1_dom"/>
</dbReference>
<feature type="active site" description="Proton acceptor" evidence="15">
    <location>
        <position position="309"/>
    </location>
</feature>
<organism evidence="23">
    <name type="scientific">Brassica campestris</name>
    <name type="common">Field mustard</name>
    <dbReference type="NCBI Taxonomy" id="3711"/>
    <lineage>
        <taxon>Eukaryota</taxon>
        <taxon>Viridiplantae</taxon>
        <taxon>Streptophyta</taxon>
        <taxon>Embryophyta</taxon>
        <taxon>Tracheophyta</taxon>
        <taxon>Spermatophyta</taxon>
        <taxon>Magnoliopsida</taxon>
        <taxon>eudicotyledons</taxon>
        <taxon>Gunneridae</taxon>
        <taxon>Pentapetalae</taxon>
        <taxon>rosids</taxon>
        <taxon>malvids</taxon>
        <taxon>Brassicales</taxon>
        <taxon>Brassicaceae</taxon>
        <taxon>Brassiceae</taxon>
        <taxon>Brassica</taxon>
    </lineage>
</organism>
<dbReference type="Pfam" id="PF01433">
    <property type="entry name" value="Peptidase_M1"/>
    <property type="match status" value="1"/>
</dbReference>
<proteinExistence type="inferred from homology"/>
<dbReference type="InterPro" id="IPR024571">
    <property type="entry name" value="ERAP1-like_C_dom"/>
</dbReference>
<dbReference type="PRINTS" id="PR00756">
    <property type="entry name" value="ALADIPTASE"/>
</dbReference>
<keyword evidence="14" id="KW-0472">Membrane</keyword>
<evidence type="ECO:0000256" key="3">
    <source>
        <dbReference type="ARBA" id="ARBA00004496"/>
    </source>
</evidence>
<evidence type="ECO:0000256" key="8">
    <source>
        <dbReference type="ARBA" id="ARBA00022723"/>
    </source>
</evidence>
<evidence type="ECO:0000256" key="9">
    <source>
        <dbReference type="ARBA" id="ARBA00022801"/>
    </source>
</evidence>
<dbReference type="FunFam" id="1.25.50.20:FF:000002">
    <property type="entry name" value="Aminopeptidase"/>
    <property type="match status" value="1"/>
</dbReference>
<keyword evidence="6" id="KW-0963">Cytoplasm</keyword>
<dbReference type="Gene3D" id="1.10.390.10">
    <property type="entry name" value="Neutral Protease Domain 2"/>
    <property type="match status" value="1"/>
</dbReference>
<evidence type="ECO:0000256" key="11">
    <source>
        <dbReference type="ARBA" id="ARBA00022833"/>
    </source>
</evidence>
<comment type="catalytic activity">
    <reaction evidence="1">
        <text>Release of an N-terminal amino acid, Xaa-|-Yaa- from a peptide, amide or arylamide. Xaa is preferably Ala, but may be most amino acids including Pro (slow action). When a terminal hydrophobic residue is followed by a prolyl residue, the two may be released as an intact Xaa-Pro dipeptide.</text>
        <dbReference type="EC" id="3.4.11.2"/>
    </reaction>
</comment>
<dbReference type="InterPro" id="IPR050344">
    <property type="entry name" value="Peptidase_M1_aminopeptidases"/>
</dbReference>
<evidence type="ECO:0000256" key="7">
    <source>
        <dbReference type="ARBA" id="ARBA00022670"/>
    </source>
</evidence>
<evidence type="ECO:0000256" key="6">
    <source>
        <dbReference type="ARBA" id="ARBA00022490"/>
    </source>
</evidence>
<evidence type="ECO:0000256" key="12">
    <source>
        <dbReference type="ARBA" id="ARBA00022848"/>
    </source>
</evidence>
<dbReference type="Gene3D" id="2.60.40.1910">
    <property type="match status" value="1"/>
</dbReference>
<dbReference type="InterPro" id="IPR027268">
    <property type="entry name" value="Peptidase_M4/M1_CTD_sf"/>
</dbReference>
<feature type="domain" description="Aminopeptidase N-like N-terminal" evidence="21">
    <location>
        <begin position="15"/>
        <end position="201"/>
    </location>
</feature>
<dbReference type="EC" id="3.4.11.-" evidence="18"/>
<keyword evidence="5 18" id="KW-0031">Aminopeptidase</keyword>
<feature type="binding site" evidence="16">
    <location>
        <position position="312"/>
    </location>
    <ligand>
        <name>Zn(2+)</name>
        <dbReference type="ChEBI" id="CHEBI:29105"/>
        <note>catalytic</note>
    </ligand>
</feature>
<dbReference type="GO" id="GO:0008270">
    <property type="term" value="F:zinc ion binding"/>
    <property type="evidence" value="ECO:0007669"/>
    <property type="project" value="UniProtKB-UniRule"/>
</dbReference>
<dbReference type="InterPro" id="IPR001930">
    <property type="entry name" value="Peptidase_M1"/>
</dbReference>
<dbReference type="GO" id="GO:0008237">
    <property type="term" value="F:metallopeptidase activity"/>
    <property type="evidence" value="ECO:0007669"/>
    <property type="project" value="UniProtKB-KW"/>
</dbReference>
<dbReference type="Proteomes" id="UP000694005">
    <property type="component" value="Chromosome A01"/>
</dbReference>
<dbReference type="InterPro" id="IPR034016">
    <property type="entry name" value="M1_APN-typ"/>
</dbReference>
<evidence type="ECO:0000256" key="15">
    <source>
        <dbReference type="PIRSR" id="PIRSR634016-1"/>
    </source>
</evidence>
<dbReference type="PANTHER" id="PTHR11533:SF174">
    <property type="entry name" value="PUROMYCIN-SENSITIVE AMINOPEPTIDASE-RELATED"/>
    <property type="match status" value="1"/>
</dbReference>
<keyword evidence="7 18" id="KW-0645">Protease</keyword>
<evidence type="ECO:0000313" key="23">
    <source>
        <dbReference type="EMBL" id="VDC73992.1"/>
    </source>
</evidence>
<evidence type="ECO:0000256" key="5">
    <source>
        <dbReference type="ARBA" id="ARBA00022438"/>
    </source>
</evidence>
<dbReference type="Pfam" id="PF17900">
    <property type="entry name" value="Peptidase_M1_N"/>
    <property type="match status" value="1"/>
</dbReference>
<dbReference type="InterPro" id="IPR042097">
    <property type="entry name" value="Aminopeptidase_N-like_N_sf"/>
</dbReference>
<dbReference type="EMBL" id="LS974617">
    <property type="protein sequence ID" value="CAG7886440.1"/>
    <property type="molecule type" value="Genomic_DNA"/>
</dbReference>
<feature type="domain" description="ERAP1-like C-terminal" evidence="20">
    <location>
        <begin position="532"/>
        <end position="851"/>
    </location>
</feature>
<evidence type="ECO:0000313" key="22">
    <source>
        <dbReference type="EMBL" id="CAG7886440.1"/>
    </source>
</evidence>
<dbReference type="SUPFAM" id="SSF63737">
    <property type="entry name" value="Leukotriene A4 hydrolase N-terminal domain"/>
    <property type="match status" value="1"/>
</dbReference>
<evidence type="ECO:0000256" key="17">
    <source>
        <dbReference type="PIRSR" id="PIRSR634016-4"/>
    </source>
</evidence>
<evidence type="ECO:0000256" key="1">
    <source>
        <dbReference type="ARBA" id="ARBA00000098"/>
    </source>
</evidence>
<evidence type="ECO:0000259" key="20">
    <source>
        <dbReference type="Pfam" id="PF11838"/>
    </source>
</evidence>
<dbReference type="Gramene" id="A01p05160.2_BraZ1">
    <property type="protein sequence ID" value="A01p05160.2_BraZ1.CDS"/>
    <property type="gene ID" value="A01g05160.2_BraZ1"/>
</dbReference>
<keyword evidence="12" id="KW-0492">Microsome</keyword>
<feature type="binding site" evidence="16">
    <location>
        <position position="308"/>
    </location>
    <ligand>
        <name>Zn(2+)</name>
        <dbReference type="ChEBI" id="CHEBI:29105"/>
        <note>catalytic</note>
    </ligand>
</feature>
<dbReference type="FunFam" id="1.10.390.10:FF:000001">
    <property type="entry name" value="Aminopeptidase"/>
    <property type="match status" value="1"/>
</dbReference>
<dbReference type="SUPFAM" id="SSF55486">
    <property type="entry name" value="Metalloproteases ('zincins'), catalytic domain"/>
    <property type="match status" value="1"/>
</dbReference>
<evidence type="ECO:0000259" key="19">
    <source>
        <dbReference type="Pfam" id="PF01433"/>
    </source>
</evidence>
<dbReference type="GO" id="GO:0016285">
    <property type="term" value="F:alanyl aminopeptidase activity"/>
    <property type="evidence" value="ECO:0007669"/>
    <property type="project" value="UniProtKB-EC"/>
</dbReference>
<evidence type="ECO:0000256" key="4">
    <source>
        <dbReference type="ARBA" id="ARBA00010136"/>
    </source>
</evidence>
<keyword evidence="9 18" id="KW-0378">Hydrolase</keyword>
<dbReference type="GO" id="GO:0005737">
    <property type="term" value="C:cytoplasm"/>
    <property type="evidence" value="ECO:0007669"/>
    <property type="project" value="UniProtKB-SubCell"/>
</dbReference>
<keyword evidence="13 18" id="KW-0482">Metalloprotease</keyword>
<reference evidence="23" key="1">
    <citation type="submission" date="2018-11" db="EMBL/GenBank/DDBJ databases">
        <authorList>
            <consortium name="Genoscope - CEA"/>
            <person name="William W."/>
        </authorList>
    </citation>
    <scope>NUCLEOTIDE SEQUENCE</scope>
</reference>
<dbReference type="CDD" id="cd09601">
    <property type="entry name" value="M1_APN-Q_like"/>
    <property type="match status" value="1"/>
</dbReference>
<keyword evidence="8 16" id="KW-0479">Metal-binding</keyword>
<dbReference type="AlphaFoldDB" id="A0A3P5Z261"/>
<evidence type="ECO:0000256" key="14">
    <source>
        <dbReference type="ARBA" id="ARBA00023136"/>
    </source>
</evidence>
<dbReference type="Gene3D" id="2.60.40.1730">
    <property type="entry name" value="tricorn interacting facor f3 domain"/>
    <property type="match status" value="1"/>
</dbReference>
<dbReference type="Gene3D" id="1.25.50.20">
    <property type="match status" value="1"/>
</dbReference>
<sequence>MDQFKGQPRLPKFAVPKRYDLRLTPDLVACTFTGTVAIDLDVVADTRFIVLNAADLSFNDASVSFTPHASSQQALAAPKVSLFEEDEILVLEFAENLPHGVGVLQMAFSGILSDKMKGFYKSTYEHNGEKKNMAVTQFEPADARRCFPCWDEPACKATFKITLEVPSDLVALSNMPVVDEKVNGNVKVVSYQESLIMSTYLVAIVVGLFDYVEDHTSDGIKVRVYCQVGKADQGKFALHVGAKTLDLFKEYFAVPYPLPKIDMIAIPDFAAGAMENYGLVTYRETALLYDEQHSAASNKQRVATVVAHELAHQWFGNLVTMEWWTHLWLNEGFATWVSYLATDSLFPEWKIWTQFLDESTEGLRLDGLEESHPIEVEVNHASEIDEIFDAISYRKGASVIRMLQSYLGAEVFQQKSLAAYVKRHAYSNAKTEDLWTALEEGSGEPVNKLMSSWTKQMGYPVVSAKLKDGKLELEQSRFLSSGSPGEGQWIVPVTLCCGSYDVRKNFLLESKSGAYDIKELLGCSVGDGTCSWIKINVDQAGFYRVKYDDSLAAGLRKATESQSLTAIDRYGSILDDSFALCMARQQSLASLLTLISAYKKELDYTVLSNLIVISYKVVKIAADVSLELTSGIKQFFIGVFQLAAGRLGWDPKQGESHLDAMLRGEVLTALAAFGHDETLKEAIRRFDAFLADRNTSLLPPDLRRAAYVAVMQRANKSDKSGYESLLRVYRETNLSQEKTRILGSLACCPDPSIVQDVLNFVLSDEVRNQDAVYGLSGVSWEGREVAWKWLQEKWEYIEKTWGSGFLLTRFISAVVSPFASFEKAKEVQEYFITRSKPSMARTLKQSIEKVHINANWVESIKKEDNLTHLVAQLSSN</sequence>
<dbReference type="FunFam" id="2.60.40.1910:FF:000007">
    <property type="entry name" value="Aminopeptidase"/>
    <property type="match status" value="1"/>
</dbReference>
<accession>A0A3P5Z261</accession>
<dbReference type="GO" id="GO:0006508">
    <property type="term" value="P:proteolysis"/>
    <property type="evidence" value="ECO:0007669"/>
    <property type="project" value="UniProtKB-KW"/>
</dbReference>
<keyword evidence="10" id="KW-0256">Endoplasmic reticulum</keyword>
<name>A0A3P5Z261_BRACM</name>